<proteinExistence type="predicted"/>
<reference evidence="2 3" key="1">
    <citation type="journal article" date="2023" name="Plants (Basel)">
        <title>Bridging the Gap: Combining Genomics and Transcriptomics Approaches to Understand Stylosanthes scabra, an Orphan Legume from the Brazilian Caatinga.</title>
        <authorList>
            <person name="Ferreira-Neto J.R.C."/>
            <person name="da Silva M.D."/>
            <person name="Binneck E."/>
            <person name="de Melo N.F."/>
            <person name="da Silva R.H."/>
            <person name="de Melo A.L.T.M."/>
            <person name="Pandolfi V."/>
            <person name="Bustamante F.O."/>
            <person name="Brasileiro-Vidal A.C."/>
            <person name="Benko-Iseppon A.M."/>
        </authorList>
    </citation>
    <scope>NUCLEOTIDE SEQUENCE [LARGE SCALE GENOMIC DNA]</scope>
    <source>
        <tissue evidence="2">Leaves</tissue>
    </source>
</reference>
<evidence type="ECO:0000313" key="2">
    <source>
        <dbReference type="EMBL" id="MED6114050.1"/>
    </source>
</evidence>
<feature type="region of interest" description="Disordered" evidence="1">
    <location>
        <begin position="78"/>
        <end position="114"/>
    </location>
</feature>
<organism evidence="2 3">
    <name type="scientific">Stylosanthes scabra</name>
    <dbReference type="NCBI Taxonomy" id="79078"/>
    <lineage>
        <taxon>Eukaryota</taxon>
        <taxon>Viridiplantae</taxon>
        <taxon>Streptophyta</taxon>
        <taxon>Embryophyta</taxon>
        <taxon>Tracheophyta</taxon>
        <taxon>Spermatophyta</taxon>
        <taxon>Magnoliopsida</taxon>
        <taxon>eudicotyledons</taxon>
        <taxon>Gunneridae</taxon>
        <taxon>Pentapetalae</taxon>
        <taxon>rosids</taxon>
        <taxon>fabids</taxon>
        <taxon>Fabales</taxon>
        <taxon>Fabaceae</taxon>
        <taxon>Papilionoideae</taxon>
        <taxon>50 kb inversion clade</taxon>
        <taxon>dalbergioids sensu lato</taxon>
        <taxon>Dalbergieae</taxon>
        <taxon>Pterocarpus clade</taxon>
        <taxon>Stylosanthes</taxon>
    </lineage>
</organism>
<name>A0ABU6QQV1_9FABA</name>
<accession>A0ABU6QQV1</accession>
<comment type="caution">
    <text evidence="2">The sequence shown here is derived from an EMBL/GenBank/DDBJ whole genome shotgun (WGS) entry which is preliminary data.</text>
</comment>
<evidence type="ECO:0000256" key="1">
    <source>
        <dbReference type="SAM" id="MobiDB-lite"/>
    </source>
</evidence>
<gene>
    <name evidence="2" type="ORF">PIB30_076566</name>
</gene>
<sequence length="114" mass="12823">MYALALKEKTSPDLLIAFSSSLTPQSFNPRGIDTHFIVVLLDTIWYTCRDLGFTNLSIRNQCLGVAKTKPASKITQPNTLAWTSKSRRGQASPKLMPRRQHQRLGIHSAFRTHA</sequence>
<evidence type="ECO:0000313" key="3">
    <source>
        <dbReference type="Proteomes" id="UP001341840"/>
    </source>
</evidence>
<dbReference type="Proteomes" id="UP001341840">
    <property type="component" value="Unassembled WGS sequence"/>
</dbReference>
<feature type="compositionally biased region" description="Basic residues" evidence="1">
    <location>
        <begin position="96"/>
        <end position="114"/>
    </location>
</feature>
<protein>
    <submittedName>
        <fullName evidence="2">Uncharacterized protein</fullName>
    </submittedName>
</protein>
<dbReference type="EMBL" id="JASCZI010001006">
    <property type="protein sequence ID" value="MED6114050.1"/>
    <property type="molecule type" value="Genomic_DNA"/>
</dbReference>
<keyword evidence="3" id="KW-1185">Reference proteome</keyword>